<evidence type="ECO:0000313" key="2">
    <source>
        <dbReference type="Proteomes" id="UP001054837"/>
    </source>
</evidence>
<dbReference type="AlphaFoldDB" id="A0AAV4V142"/>
<sequence>MSDPRRLRTWWDGPGVGWRDLALMKAVQFGRNVSDTLTNCLERRRYYYTTAPKQIPPETSEDLRATVATYAW</sequence>
<evidence type="ECO:0000313" key="1">
    <source>
        <dbReference type="EMBL" id="GIY63676.1"/>
    </source>
</evidence>
<dbReference type="EMBL" id="BPLQ01012203">
    <property type="protein sequence ID" value="GIY63676.1"/>
    <property type="molecule type" value="Genomic_DNA"/>
</dbReference>
<protein>
    <submittedName>
        <fullName evidence="1">Uncharacterized protein</fullName>
    </submittedName>
</protein>
<comment type="caution">
    <text evidence="1">The sequence shown here is derived from an EMBL/GenBank/DDBJ whole genome shotgun (WGS) entry which is preliminary data.</text>
</comment>
<accession>A0AAV4V142</accession>
<name>A0AAV4V142_9ARAC</name>
<gene>
    <name evidence="1" type="ORF">CDAR_480401</name>
</gene>
<proteinExistence type="predicted"/>
<organism evidence="1 2">
    <name type="scientific">Caerostris darwini</name>
    <dbReference type="NCBI Taxonomy" id="1538125"/>
    <lineage>
        <taxon>Eukaryota</taxon>
        <taxon>Metazoa</taxon>
        <taxon>Ecdysozoa</taxon>
        <taxon>Arthropoda</taxon>
        <taxon>Chelicerata</taxon>
        <taxon>Arachnida</taxon>
        <taxon>Araneae</taxon>
        <taxon>Araneomorphae</taxon>
        <taxon>Entelegynae</taxon>
        <taxon>Araneoidea</taxon>
        <taxon>Araneidae</taxon>
        <taxon>Caerostris</taxon>
    </lineage>
</organism>
<dbReference type="Proteomes" id="UP001054837">
    <property type="component" value="Unassembled WGS sequence"/>
</dbReference>
<reference evidence="1 2" key="1">
    <citation type="submission" date="2021-06" db="EMBL/GenBank/DDBJ databases">
        <title>Caerostris darwini draft genome.</title>
        <authorList>
            <person name="Kono N."/>
            <person name="Arakawa K."/>
        </authorList>
    </citation>
    <scope>NUCLEOTIDE SEQUENCE [LARGE SCALE GENOMIC DNA]</scope>
</reference>
<keyword evidence="2" id="KW-1185">Reference proteome</keyword>